<evidence type="ECO:0000313" key="3">
    <source>
        <dbReference type="Proteomes" id="UP000186559"/>
    </source>
</evidence>
<dbReference type="STRING" id="1229727.Ga0080559_TMP4457"/>
<sequence length="47" mass="4837">MSCPGGPAKATWPVISRQAGAAGCARRSRNHPATAAFPRLASDSVRT</sequence>
<feature type="region of interest" description="Disordered" evidence="1">
    <location>
        <begin position="23"/>
        <end position="47"/>
    </location>
</feature>
<name>A0A1U7DAU7_9RHOB</name>
<evidence type="ECO:0000313" key="2">
    <source>
        <dbReference type="EMBL" id="APX25253.1"/>
    </source>
</evidence>
<dbReference type="KEGG" id="tpro:Ga0080559_TMP4457"/>
<dbReference type="Proteomes" id="UP000186559">
    <property type="component" value="Chromosome"/>
</dbReference>
<keyword evidence="3" id="KW-1185">Reference proteome</keyword>
<accession>A0A1U7DAU7</accession>
<dbReference type="EMBL" id="CP014796">
    <property type="protein sequence ID" value="APX25253.1"/>
    <property type="molecule type" value="Genomic_DNA"/>
</dbReference>
<gene>
    <name evidence="2" type="ORF">Ga0080559_TMP4457</name>
</gene>
<protein>
    <submittedName>
        <fullName evidence="2">Uncharacterized protein</fullName>
    </submittedName>
</protein>
<organism evidence="2 3">
    <name type="scientific">Salipiger profundus</name>
    <dbReference type="NCBI Taxonomy" id="1229727"/>
    <lineage>
        <taxon>Bacteria</taxon>
        <taxon>Pseudomonadati</taxon>
        <taxon>Pseudomonadota</taxon>
        <taxon>Alphaproteobacteria</taxon>
        <taxon>Rhodobacterales</taxon>
        <taxon>Roseobacteraceae</taxon>
        <taxon>Salipiger</taxon>
    </lineage>
</organism>
<reference evidence="2 3" key="1">
    <citation type="submission" date="2016-03" db="EMBL/GenBank/DDBJ databases">
        <title>Deep-sea bacteria in the southern Pacific.</title>
        <authorList>
            <person name="Tang K."/>
        </authorList>
    </citation>
    <scope>NUCLEOTIDE SEQUENCE [LARGE SCALE GENOMIC DNA]</scope>
    <source>
        <strain evidence="2 3">JLT2016</strain>
    </source>
</reference>
<evidence type="ECO:0000256" key="1">
    <source>
        <dbReference type="SAM" id="MobiDB-lite"/>
    </source>
</evidence>
<dbReference type="AlphaFoldDB" id="A0A1U7DAU7"/>
<proteinExistence type="predicted"/>